<accession>A0ABV0KAY2</accession>
<organism evidence="3 4">
    <name type="scientific">Leptolyngbya subtilissima DQ-A4</name>
    <dbReference type="NCBI Taxonomy" id="2933933"/>
    <lineage>
        <taxon>Bacteria</taxon>
        <taxon>Bacillati</taxon>
        <taxon>Cyanobacteriota</taxon>
        <taxon>Cyanophyceae</taxon>
        <taxon>Leptolyngbyales</taxon>
        <taxon>Leptolyngbyaceae</taxon>
        <taxon>Leptolyngbya group</taxon>
        <taxon>Leptolyngbya</taxon>
    </lineage>
</organism>
<comment type="caution">
    <text evidence="3">The sequence shown here is derived from an EMBL/GenBank/DDBJ whole genome shotgun (WGS) entry which is preliminary data.</text>
</comment>
<keyword evidence="1" id="KW-0472">Membrane</keyword>
<sequence>MLISLEIGMVVVGLGLALMLVRLPKAGQSGIIAMICLALMLVSFTQPAFAGAVNGAAITDEQKDLNETLQSTPNDSQYEGIEYAEAKGTPLGDQDITDRIMSKVPDNLKVGVSNGAVQLSGKVKSRDTARAIIEDVKAIPGVHEVSYDLGLKEITQ</sequence>
<keyword evidence="4" id="KW-1185">Reference proteome</keyword>
<dbReference type="InterPro" id="IPR007055">
    <property type="entry name" value="BON_dom"/>
</dbReference>
<evidence type="ECO:0000256" key="1">
    <source>
        <dbReference type="SAM" id="Phobius"/>
    </source>
</evidence>
<dbReference type="Pfam" id="PF04972">
    <property type="entry name" value="BON"/>
    <property type="match status" value="1"/>
</dbReference>
<dbReference type="RefSeq" id="WP_190697624.1">
    <property type="nucleotide sequence ID" value="NZ_JAMPKX010000016.1"/>
</dbReference>
<name>A0ABV0KAY2_9CYAN</name>
<feature type="transmembrane region" description="Helical" evidence="1">
    <location>
        <begin position="6"/>
        <end position="23"/>
    </location>
</feature>
<feature type="domain" description="BON" evidence="2">
    <location>
        <begin position="93"/>
        <end position="148"/>
    </location>
</feature>
<reference evidence="3 4" key="1">
    <citation type="submission" date="2022-04" db="EMBL/GenBank/DDBJ databases">
        <title>Positive selection, recombination, and allopatry shape intraspecific diversity of widespread and dominant cyanobacteria.</title>
        <authorList>
            <person name="Wei J."/>
            <person name="Shu W."/>
            <person name="Hu C."/>
        </authorList>
    </citation>
    <scope>NUCLEOTIDE SEQUENCE [LARGE SCALE GENOMIC DNA]</scope>
    <source>
        <strain evidence="3 4">DQ-A4</strain>
    </source>
</reference>
<dbReference type="Proteomes" id="UP001482513">
    <property type="component" value="Unassembled WGS sequence"/>
</dbReference>
<keyword evidence="1" id="KW-0812">Transmembrane</keyword>
<proteinExistence type="predicted"/>
<evidence type="ECO:0000313" key="3">
    <source>
        <dbReference type="EMBL" id="MEP0949883.1"/>
    </source>
</evidence>
<dbReference type="Gene3D" id="3.30.1340.30">
    <property type="match status" value="1"/>
</dbReference>
<protein>
    <submittedName>
        <fullName evidence="3">BON domain-containing protein</fullName>
    </submittedName>
</protein>
<keyword evidence="1" id="KW-1133">Transmembrane helix</keyword>
<feature type="transmembrane region" description="Helical" evidence="1">
    <location>
        <begin position="30"/>
        <end position="49"/>
    </location>
</feature>
<evidence type="ECO:0000259" key="2">
    <source>
        <dbReference type="Pfam" id="PF04972"/>
    </source>
</evidence>
<evidence type="ECO:0000313" key="4">
    <source>
        <dbReference type="Proteomes" id="UP001482513"/>
    </source>
</evidence>
<gene>
    <name evidence="3" type="ORF">NC992_23625</name>
</gene>
<dbReference type="EMBL" id="JAMPKX010000016">
    <property type="protein sequence ID" value="MEP0949883.1"/>
    <property type="molecule type" value="Genomic_DNA"/>
</dbReference>